<sequence>MKTVKVLDNQLSTNRGRKLTSYTNIANFNLLKLFMKGS</sequence>
<accession>A0ABY1PGG0</accession>
<dbReference type="Proteomes" id="UP001157915">
    <property type="component" value="Unassembled WGS sequence"/>
</dbReference>
<evidence type="ECO:0000313" key="1">
    <source>
        <dbReference type="EMBL" id="SMP33234.1"/>
    </source>
</evidence>
<protein>
    <submittedName>
        <fullName evidence="1">Uncharacterized protein</fullName>
    </submittedName>
</protein>
<gene>
    <name evidence="1" type="ORF">SAMN06265367_108153</name>
</gene>
<reference evidence="1 2" key="1">
    <citation type="submission" date="2017-05" db="EMBL/GenBank/DDBJ databases">
        <authorList>
            <person name="Varghese N."/>
            <person name="Submissions S."/>
        </authorList>
    </citation>
    <scope>NUCLEOTIDE SEQUENCE [LARGE SCALE GENOMIC DNA]</scope>
    <source>
        <strain evidence="1 2">DSM 15360</strain>
    </source>
</reference>
<proteinExistence type="predicted"/>
<organism evidence="1 2">
    <name type="scientific">Algoriphagus winogradskyi</name>
    <dbReference type="NCBI Taxonomy" id="237017"/>
    <lineage>
        <taxon>Bacteria</taxon>
        <taxon>Pseudomonadati</taxon>
        <taxon>Bacteroidota</taxon>
        <taxon>Cytophagia</taxon>
        <taxon>Cytophagales</taxon>
        <taxon>Cyclobacteriaceae</taxon>
        <taxon>Algoriphagus</taxon>
    </lineage>
</organism>
<dbReference type="EMBL" id="FXUA01000008">
    <property type="protein sequence ID" value="SMP33234.1"/>
    <property type="molecule type" value="Genomic_DNA"/>
</dbReference>
<keyword evidence="2" id="KW-1185">Reference proteome</keyword>
<evidence type="ECO:0000313" key="2">
    <source>
        <dbReference type="Proteomes" id="UP001157915"/>
    </source>
</evidence>
<comment type="caution">
    <text evidence="1">The sequence shown here is derived from an EMBL/GenBank/DDBJ whole genome shotgun (WGS) entry which is preliminary data.</text>
</comment>
<name>A0ABY1PGG0_9BACT</name>